<evidence type="ECO:0000259" key="2">
    <source>
        <dbReference type="PROSITE" id="PS51820"/>
    </source>
</evidence>
<dbReference type="STRING" id="1379270.GEMMAAP_15875"/>
<dbReference type="InterPro" id="IPR037524">
    <property type="entry name" value="PA14/GLEYA"/>
</dbReference>
<reference evidence="3 4" key="2">
    <citation type="journal article" date="2016" name="Environ. Microbiol. Rep.">
        <title>Metagenomic evidence for the presence of phototrophic Gemmatimonadetes bacteria in diverse environments.</title>
        <authorList>
            <person name="Zeng Y."/>
            <person name="Baumbach J."/>
            <person name="Barbosa E.G."/>
            <person name="Azevedo V."/>
            <person name="Zhang C."/>
            <person name="Koblizek M."/>
        </authorList>
    </citation>
    <scope>NUCLEOTIDE SEQUENCE [LARGE SCALE GENOMIC DNA]</scope>
    <source>
        <strain evidence="3 4">AP64</strain>
    </source>
</reference>
<dbReference type="InterPro" id="IPR006626">
    <property type="entry name" value="PbH1"/>
</dbReference>
<proteinExistence type="predicted"/>
<name>A0A143BLE5_9BACT</name>
<dbReference type="InterPro" id="IPR012334">
    <property type="entry name" value="Pectin_lyas_fold"/>
</dbReference>
<dbReference type="eggNOG" id="COG3420">
    <property type="taxonomic scope" value="Bacteria"/>
</dbReference>
<keyword evidence="4" id="KW-1185">Reference proteome</keyword>
<dbReference type="SMART" id="SM00710">
    <property type="entry name" value="PbH1"/>
    <property type="match status" value="7"/>
</dbReference>
<dbReference type="RefSeq" id="WP_026848411.1">
    <property type="nucleotide sequence ID" value="NZ_CP011454.1"/>
</dbReference>
<dbReference type="Pfam" id="PF07691">
    <property type="entry name" value="PA14"/>
    <property type="match status" value="1"/>
</dbReference>
<dbReference type="PROSITE" id="PS51820">
    <property type="entry name" value="PA14"/>
    <property type="match status" value="1"/>
</dbReference>
<dbReference type="Pfam" id="PF05048">
    <property type="entry name" value="NosD"/>
    <property type="match status" value="1"/>
</dbReference>
<dbReference type="KEGG" id="gph:GEMMAAP_15875"/>
<accession>A0A143BLE5</accession>
<dbReference type="EMBL" id="CP011454">
    <property type="protein sequence ID" value="AMW05869.1"/>
    <property type="molecule type" value="Genomic_DNA"/>
</dbReference>
<reference evidence="3 4" key="1">
    <citation type="journal article" date="2014" name="Proc. Natl. Acad. Sci. U.S.A.">
        <title>Functional type 2 photosynthetic reaction centers found in the rare bacterial phylum Gemmatimonadetes.</title>
        <authorList>
            <person name="Zeng Y."/>
            <person name="Feng F."/>
            <person name="Medova H."/>
            <person name="Dean J."/>
            <person name="Koblizek M."/>
        </authorList>
    </citation>
    <scope>NUCLEOTIDE SEQUENCE [LARGE SCALE GENOMIC DNA]</scope>
    <source>
        <strain evidence="3 4">AP64</strain>
    </source>
</reference>
<feature type="signal peptide" evidence="1">
    <location>
        <begin position="1"/>
        <end position="22"/>
    </location>
</feature>
<dbReference type="InterPro" id="IPR011658">
    <property type="entry name" value="PA14_dom"/>
</dbReference>
<dbReference type="SUPFAM" id="SSF56988">
    <property type="entry name" value="Anthrax protective antigen"/>
    <property type="match status" value="1"/>
</dbReference>
<feature type="chain" id="PRO_5007506761" description="PA14 domain-containing protein" evidence="1">
    <location>
        <begin position="23"/>
        <end position="722"/>
    </location>
</feature>
<dbReference type="AlphaFoldDB" id="A0A143BLE5"/>
<dbReference type="Proteomes" id="UP000076404">
    <property type="component" value="Chromosome"/>
</dbReference>
<keyword evidence="1" id="KW-0732">Signal</keyword>
<dbReference type="SUPFAM" id="SSF51126">
    <property type="entry name" value="Pectin lyase-like"/>
    <property type="match status" value="1"/>
</dbReference>
<dbReference type="OrthoDB" id="7335480at2"/>
<dbReference type="InterPro" id="IPR011050">
    <property type="entry name" value="Pectin_lyase_fold/virulence"/>
</dbReference>
<feature type="domain" description="PA14" evidence="2">
    <location>
        <begin position="588"/>
        <end position="722"/>
    </location>
</feature>
<organism evidence="3 4">
    <name type="scientific">Gemmatimonas phototrophica</name>
    <dbReference type="NCBI Taxonomy" id="1379270"/>
    <lineage>
        <taxon>Bacteria</taxon>
        <taxon>Pseudomonadati</taxon>
        <taxon>Gemmatimonadota</taxon>
        <taxon>Gemmatimonadia</taxon>
        <taxon>Gemmatimonadales</taxon>
        <taxon>Gemmatimonadaceae</taxon>
        <taxon>Gemmatimonas</taxon>
    </lineage>
</organism>
<protein>
    <recommendedName>
        <fullName evidence="2">PA14 domain-containing protein</fullName>
    </recommendedName>
</protein>
<evidence type="ECO:0000256" key="1">
    <source>
        <dbReference type="SAM" id="SignalP"/>
    </source>
</evidence>
<evidence type="ECO:0000313" key="4">
    <source>
        <dbReference type="Proteomes" id="UP000076404"/>
    </source>
</evidence>
<evidence type="ECO:0000313" key="3">
    <source>
        <dbReference type="EMBL" id="AMW05869.1"/>
    </source>
</evidence>
<dbReference type="InterPro" id="IPR007742">
    <property type="entry name" value="NosD_dom"/>
</dbReference>
<gene>
    <name evidence="3" type="ORF">GEMMAAP_15875</name>
</gene>
<sequence>MAVRRLCLLAAALFAGTATAKAQPVPMVKPTAGMVITTSVRIVPGVYRLPGRVSLDSALLTVRGNNITVDLRGVTFVGQPADSAPDAARGTAVRIDGGRNIRVHGLTARGYRVGILARNVRALVLENNELSYSWKPRLFSLVEHESLNDWLSYHKNEQDEWLRFGAGLYLRGVTGGRLTGNTVRQSMNGLLLSHSDSLDIRDNDFSYNSGLGIGMYRASWHRIVNNRVDYNVRGSSHGFFQRGQDSAALLMFEQCSNNVVAYNSMTHSGDGLFLWAGQHTMDTGQGGSNDNLFLMNDFSFAPTNGMEATFSRNQFIGNRSEGSTHGLWGGYSYGSRVVGNCFANNRIAVAIEHGQDNTVGGNHFVGDSLAIRLWADSIEPSDWGYPKHRDTRSTRWRLVENHFVRVPERWRIANTSAVDSGRNVVRDSVGEPCDPARIVPTTAWWRTPEIPSAPLRWPATPNAARDRQAIVVDEWGPYDWRSPKLWPLDSVRATPLRLRVLGPAGRWRVVERRGVARLSAMRGTVGDTLSVEPEAAARGDWRVTLEYTGGAVISPRGQRTVAGTPVRFAYEHFEPTQRWSQRVFAFTDSTNPFTAPAAFDALMKGAPLFSREAPRLDWFWSRPRDRAFPVSKFAAEATSEMVLPPGTYTLRTLSDDAVRVWVNDTLRIDQWTPHETSPAYATVPGGRQRVRVQYAQVSGWVELRLDFLRGVVRPSPGSSGPH</sequence>
<dbReference type="Gene3D" id="2.160.20.10">
    <property type="entry name" value="Single-stranded right-handed beta-helix, Pectin lyase-like"/>
    <property type="match status" value="2"/>
</dbReference>